<dbReference type="SUPFAM" id="SSF82171">
    <property type="entry name" value="DPP6 N-terminal domain-like"/>
    <property type="match status" value="1"/>
</dbReference>
<reference evidence="1" key="1">
    <citation type="submission" date="2021-06" db="EMBL/GenBank/DDBJ databases">
        <authorList>
            <person name="Kallberg Y."/>
            <person name="Tangrot J."/>
            <person name="Rosling A."/>
        </authorList>
    </citation>
    <scope>NUCLEOTIDE SEQUENCE</scope>
    <source>
        <strain evidence="1">MA453B</strain>
    </source>
</reference>
<evidence type="ECO:0000313" key="1">
    <source>
        <dbReference type="EMBL" id="CAG8692103.1"/>
    </source>
</evidence>
<proteinExistence type="predicted"/>
<dbReference type="OrthoDB" id="2413930at2759"/>
<sequence>MTSNSNIVQISIEEMTSNSDIVQIPIEEIPDKNKKILEIVCSPNLKHVAALDEDSNISLWSIISEEKLLTKVKTLHIGEIWTKENGEKIFAVSDNKYVSISLNRVSTYNFKIVDFEAEKDILLTFKDRQKEIDYLSFIDNGDIIMVNTKYYRAYIFTSKDLVSWVCKSMIELKYFKKIYITPKGKLIIFNDTIYEISMWDIEKLSIKTRILIDWNYTLEFIEISGDEELLIVCAKNEETEETRLYTFSTENRMNLAFYTTELVIDRLHLVASKKGERLLYISGEQYNLMDPYYLKNPIDASKLFKRIQIQRLHEPYMINSDKIIYTIDGKVLIENLVPDNWVEYLRKELEDTNSITTPSKKTIDILTGFLKSNYNPDRKEFIGNFLKWRLELDHKSVRLTVTDFNYRRNEWNPDNPDDKKKHLDIFPSFYTDGKRFILYCEVLENDDFITITRIGVIIWTFKFSDIKMLYYWNDCDCRLDKFDIEESKFKDFIEGFEDYRISGRIRILPASNYETICKNLNVRFDLMEALLSSNDGKWIRYLGQRCLDKCVQNDNHMISKISLLDIIFEYFDDLSYYHPTFMANILFRIRFVVPSTILNLDSPHLSSYGRYYHLSKTSSLDILISSFRDFNRNDLESALRPYSPYIQDDEKPYFSQNLREVLQLDDEEQPPKELIKDSKTNK</sequence>
<dbReference type="Gene3D" id="2.130.10.10">
    <property type="entry name" value="YVTN repeat-like/Quinoprotein amine dehydrogenase"/>
    <property type="match status" value="1"/>
</dbReference>
<dbReference type="EMBL" id="CAJVPY010008147">
    <property type="protein sequence ID" value="CAG8692103.1"/>
    <property type="molecule type" value="Genomic_DNA"/>
</dbReference>
<dbReference type="InterPro" id="IPR015943">
    <property type="entry name" value="WD40/YVTN_repeat-like_dom_sf"/>
</dbReference>
<comment type="caution">
    <text evidence="1">The sequence shown here is derived from an EMBL/GenBank/DDBJ whole genome shotgun (WGS) entry which is preliminary data.</text>
</comment>
<dbReference type="AlphaFoldDB" id="A0A9N9HMA3"/>
<keyword evidence="2" id="KW-1185">Reference proteome</keyword>
<accession>A0A9N9HMA3</accession>
<gene>
    <name evidence="1" type="ORF">DERYTH_LOCUS12447</name>
</gene>
<organism evidence="1 2">
    <name type="scientific">Dentiscutata erythropus</name>
    <dbReference type="NCBI Taxonomy" id="1348616"/>
    <lineage>
        <taxon>Eukaryota</taxon>
        <taxon>Fungi</taxon>
        <taxon>Fungi incertae sedis</taxon>
        <taxon>Mucoromycota</taxon>
        <taxon>Glomeromycotina</taxon>
        <taxon>Glomeromycetes</taxon>
        <taxon>Diversisporales</taxon>
        <taxon>Gigasporaceae</taxon>
        <taxon>Dentiscutata</taxon>
    </lineage>
</organism>
<protein>
    <submittedName>
        <fullName evidence="1">6941_t:CDS:1</fullName>
    </submittedName>
</protein>
<evidence type="ECO:0000313" key="2">
    <source>
        <dbReference type="Proteomes" id="UP000789405"/>
    </source>
</evidence>
<name>A0A9N9HMA3_9GLOM</name>
<dbReference type="Proteomes" id="UP000789405">
    <property type="component" value="Unassembled WGS sequence"/>
</dbReference>